<dbReference type="PROSITE" id="PS00463">
    <property type="entry name" value="ZN2_CY6_FUNGAL_1"/>
    <property type="match status" value="1"/>
</dbReference>
<evidence type="ECO:0000259" key="4">
    <source>
        <dbReference type="PROSITE" id="PS50048"/>
    </source>
</evidence>
<evidence type="ECO:0000256" key="2">
    <source>
        <dbReference type="SAM" id="Coils"/>
    </source>
</evidence>
<dbReference type="GO" id="GO:0008270">
    <property type="term" value="F:zinc ion binding"/>
    <property type="evidence" value="ECO:0007669"/>
    <property type="project" value="InterPro"/>
</dbReference>
<dbReference type="Pfam" id="PF00172">
    <property type="entry name" value="Zn_clus"/>
    <property type="match status" value="1"/>
</dbReference>
<keyword evidence="2" id="KW-0175">Coiled coil</keyword>
<sequence>MQRFPNLAPAPPRHSTPVPQEEQPPQRPRPPRVGSSRKASTKNACVPCRKTKTKCDGKQPCARCQSSSNACEYDAKILSGERLNRLTHAYNEQKAKLMEKETRLSQLETMLAAMREGTDAEAAEIMSWVRIGESVEAIVSYIESKSNAVVVHSRTEWLDGTIFEAKATSVDLGSRTQSYFSYHFGNLPFSSGIKANHYPAVAQQGQLQNYYAKHNWSMMTANDGHGVDSVTKAWADTLKKARQLVTEGANPDDLTGTFPSVAALFDKDDARRQDYAFTSMAAVWLVWVVMRWQINPTPESYADMPDWIRPTELQVFVPHIDMVDLLAACTSGVQAHWDGTIEEAICVDGPTGRKRLTPEAEAAVRDIRNWSLAASYRAFMPGIDGNIPIRTVKDAGVS</sequence>
<feature type="region of interest" description="Disordered" evidence="3">
    <location>
        <begin position="1"/>
        <end position="43"/>
    </location>
</feature>
<accession>A0A8J2JBR1</accession>
<proteinExistence type="predicted"/>
<evidence type="ECO:0000256" key="3">
    <source>
        <dbReference type="SAM" id="MobiDB-lite"/>
    </source>
</evidence>
<organism evidence="5 6">
    <name type="scientific">Fusarium equiseti</name>
    <name type="common">Fusarium scirpi</name>
    <dbReference type="NCBI Taxonomy" id="61235"/>
    <lineage>
        <taxon>Eukaryota</taxon>
        <taxon>Fungi</taxon>
        <taxon>Dikarya</taxon>
        <taxon>Ascomycota</taxon>
        <taxon>Pezizomycotina</taxon>
        <taxon>Sordariomycetes</taxon>
        <taxon>Hypocreomycetidae</taxon>
        <taxon>Hypocreales</taxon>
        <taxon>Nectriaceae</taxon>
        <taxon>Fusarium</taxon>
        <taxon>Fusarium incarnatum-equiseti species complex</taxon>
    </lineage>
</organism>
<dbReference type="PANTHER" id="PTHR47256">
    <property type="entry name" value="ZN(II)2CYS6 TRANSCRIPTION FACTOR (EUROFUNG)-RELATED"/>
    <property type="match status" value="1"/>
</dbReference>
<dbReference type="AlphaFoldDB" id="A0A8J2JBR1"/>
<comment type="caution">
    <text evidence="5">The sequence shown here is derived from an EMBL/GenBank/DDBJ whole genome shotgun (WGS) entry which is preliminary data.</text>
</comment>
<dbReference type="SMART" id="SM00066">
    <property type="entry name" value="GAL4"/>
    <property type="match status" value="1"/>
</dbReference>
<dbReference type="EMBL" id="CAJSTJ010000172">
    <property type="protein sequence ID" value="CAG7564718.1"/>
    <property type="molecule type" value="Genomic_DNA"/>
</dbReference>
<dbReference type="PANTHER" id="PTHR47256:SF1">
    <property type="entry name" value="ZN(II)2CYS6 TRANSCRIPTION FACTOR (EUROFUNG)"/>
    <property type="match status" value="1"/>
</dbReference>
<protein>
    <recommendedName>
        <fullName evidence="4">Zn(2)-C6 fungal-type domain-containing protein</fullName>
    </recommendedName>
</protein>
<reference evidence="5" key="1">
    <citation type="submission" date="2021-05" db="EMBL/GenBank/DDBJ databases">
        <authorList>
            <person name="Khan N."/>
        </authorList>
    </citation>
    <scope>NUCLEOTIDE SEQUENCE</scope>
</reference>
<dbReference type="InterPro" id="IPR053187">
    <property type="entry name" value="Notoamide_regulator"/>
</dbReference>
<dbReference type="InterPro" id="IPR001138">
    <property type="entry name" value="Zn2Cys6_DnaBD"/>
</dbReference>
<feature type="coiled-coil region" evidence="2">
    <location>
        <begin position="83"/>
        <end position="110"/>
    </location>
</feature>
<keyword evidence="1" id="KW-0539">Nucleus</keyword>
<dbReference type="CDD" id="cd00067">
    <property type="entry name" value="GAL4"/>
    <property type="match status" value="1"/>
</dbReference>
<gene>
    <name evidence="5" type="ORF">FEQUK3_LOCUS10449</name>
</gene>
<evidence type="ECO:0000256" key="1">
    <source>
        <dbReference type="ARBA" id="ARBA00023242"/>
    </source>
</evidence>
<dbReference type="InterPro" id="IPR021833">
    <property type="entry name" value="DUF3425"/>
</dbReference>
<dbReference type="PROSITE" id="PS50048">
    <property type="entry name" value="ZN2_CY6_FUNGAL_2"/>
    <property type="match status" value="1"/>
</dbReference>
<dbReference type="Proteomes" id="UP000693738">
    <property type="component" value="Unassembled WGS sequence"/>
</dbReference>
<name>A0A8J2JBR1_FUSEQ</name>
<feature type="domain" description="Zn(2)-C6 fungal-type" evidence="4">
    <location>
        <begin position="44"/>
        <end position="73"/>
    </location>
</feature>
<dbReference type="Pfam" id="PF11905">
    <property type="entry name" value="DUF3425"/>
    <property type="match status" value="1"/>
</dbReference>
<dbReference type="GO" id="GO:0000981">
    <property type="term" value="F:DNA-binding transcription factor activity, RNA polymerase II-specific"/>
    <property type="evidence" value="ECO:0007669"/>
    <property type="project" value="InterPro"/>
</dbReference>
<evidence type="ECO:0000313" key="6">
    <source>
        <dbReference type="Proteomes" id="UP000693738"/>
    </source>
</evidence>
<evidence type="ECO:0000313" key="5">
    <source>
        <dbReference type="EMBL" id="CAG7564718.1"/>
    </source>
</evidence>